<gene>
    <name evidence="3" type="ORF">H6H03_29770</name>
</gene>
<feature type="transmembrane region" description="Helical" evidence="1">
    <location>
        <begin position="38"/>
        <end position="59"/>
    </location>
</feature>
<sequence>MKNSSLSSNPEPAYNPYSEIKLSIATERLRQARQSFNLAWFTTLLCSIVTVGGAILLLFGTVKEGSITTAAGAISSVCSLKFAKDANDRLDKIPKEWKEKS</sequence>
<protein>
    <recommendedName>
        <fullName evidence="2">Cyanobacterial TRADD-N associated 2 transmembrane domain-containing protein</fullName>
    </recommendedName>
</protein>
<keyword evidence="1" id="KW-0472">Membrane</keyword>
<evidence type="ECO:0000313" key="4">
    <source>
        <dbReference type="Proteomes" id="UP000637383"/>
    </source>
</evidence>
<reference evidence="3 4" key="1">
    <citation type="journal article" date="2020" name="ISME J.">
        <title>Comparative genomics reveals insights into cyanobacterial evolution and habitat adaptation.</title>
        <authorList>
            <person name="Chen M.Y."/>
            <person name="Teng W.K."/>
            <person name="Zhao L."/>
            <person name="Hu C.X."/>
            <person name="Zhou Y.K."/>
            <person name="Han B.P."/>
            <person name="Song L.R."/>
            <person name="Shu W.S."/>
        </authorList>
    </citation>
    <scope>NUCLEOTIDE SEQUENCE [LARGE SCALE GENOMIC DNA]</scope>
    <source>
        <strain evidence="3 4">FACHB-159</strain>
    </source>
</reference>
<proteinExistence type="predicted"/>
<feature type="domain" description="Cyanobacterial TRADD-N associated 2 transmembrane" evidence="2">
    <location>
        <begin position="27"/>
        <end position="90"/>
    </location>
</feature>
<keyword evidence="1" id="KW-0812">Transmembrane</keyword>
<organism evidence="3 4">
    <name type="scientific">Nostoc paludosum FACHB-159</name>
    <dbReference type="NCBI Taxonomy" id="2692908"/>
    <lineage>
        <taxon>Bacteria</taxon>
        <taxon>Bacillati</taxon>
        <taxon>Cyanobacteriota</taxon>
        <taxon>Cyanophyceae</taxon>
        <taxon>Nostocales</taxon>
        <taxon>Nostocaceae</taxon>
        <taxon>Nostoc</taxon>
    </lineage>
</organism>
<name>A0ABR8KGP1_9NOSO</name>
<dbReference type="Proteomes" id="UP000637383">
    <property type="component" value="Unassembled WGS sequence"/>
</dbReference>
<evidence type="ECO:0000313" key="3">
    <source>
        <dbReference type="EMBL" id="MBD2738026.1"/>
    </source>
</evidence>
<dbReference type="InterPro" id="IPR048567">
    <property type="entry name" value="CyanoTRADDas_TM"/>
</dbReference>
<keyword evidence="4" id="KW-1185">Reference proteome</keyword>
<accession>A0ABR8KGP1</accession>
<dbReference type="Pfam" id="PF20712">
    <property type="entry name" value="CyanoTRADDas_TM"/>
    <property type="match status" value="1"/>
</dbReference>
<keyword evidence="1" id="KW-1133">Transmembrane helix</keyword>
<evidence type="ECO:0000256" key="1">
    <source>
        <dbReference type="SAM" id="Phobius"/>
    </source>
</evidence>
<dbReference type="EMBL" id="JACJTU010000041">
    <property type="protein sequence ID" value="MBD2738026.1"/>
    <property type="molecule type" value="Genomic_DNA"/>
</dbReference>
<evidence type="ECO:0000259" key="2">
    <source>
        <dbReference type="Pfam" id="PF20712"/>
    </source>
</evidence>
<comment type="caution">
    <text evidence="3">The sequence shown here is derived from an EMBL/GenBank/DDBJ whole genome shotgun (WGS) entry which is preliminary data.</text>
</comment>